<organism evidence="1 2">
    <name type="scientific">Thanatephorus cucumeris (strain AG1-IA)</name>
    <name type="common">Rice sheath blight fungus</name>
    <name type="synonym">Rhizoctonia solani</name>
    <dbReference type="NCBI Taxonomy" id="983506"/>
    <lineage>
        <taxon>Eukaryota</taxon>
        <taxon>Fungi</taxon>
        <taxon>Dikarya</taxon>
        <taxon>Basidiomycota</taxon>
        <taxon>Agaricomycotina</taxon>
        <taxon>Agaricomycetes</taxon>
        <taxon>Cantharellales</taxon>
        <taxon>Ceratobasidiaceae</taxon>
        <taxon>Rhizoctonia</taxon>
        <taxon>Rhizoctonia solani AG-1</taxon>
    </lineage>
</organism>
<accession>L8WPP2</accession>
<protein>
    <submittedName>
        <fullName evidence="1">Uncharacterized protein</fullName>
    </submittedName>
</protein>
<proteinExistence type="predicted"/>
<name>L8WPP2_THACA</name>
<sequence length="86" mass="10076">MRKAHTITSPTYPFISRASDVMMIVWEYLGIASIELITATTPNYYYDLNKRRPSVPTSDIRLPSHSSRFSPQVDPWRIQKYLRKVD</sequence>
<gene>
    <name evidence="1" type="ORF">AG1IA_05839</name>
</gene>
<keyword evidence="2" id="KW-1185">Reference proteome</keyword>
<reference evidence="1 2" key="1">
    <citation type="journal article" date="2013" name="Nat. Commun.">
        <title>The evolution and pathogenic mechanisms of the rice sheath blight pathogen.</title>
        <authorList>
            <person name="Zheng A."/>
            <person name="Lin R."/>
            <person name="Xu L."/>
            <person name="Qin P."/>
            <person name="Tang C."/>
            <person name="Ai P."/>
            <person name="Zhang D."/>
            <person name="Liu Y."/>
            <person name="Sun Z."/>
            <person name="Feng H."/>
            <person name="Wang Y."/>
            <person name="Chen Y."/>
            <person name="Liang X."/>
            <person name="Fu R."/>
            <person name="Li Q."/>
            <person name="Zhang J."/>
            <person name="Yu X."/>
            <person name="Xie Z."/>
            <person name="Ding L."/>
            <person name="Guan P."/>
            <person name="Tang J."/>
            <person name="Liang Y."/>
            <person name="Wang S."/>
            <person name="Deng Q."/>
            <person name="Li S."/>
            <person name="Zhu J."/>
            <person name="Wang L."/>
            <person name="Liu H."/>
            <person name="Li P."/>
        </authorList>
    </citation>
    <scope>NUCLEOTIDE SEQUENCE [LARGE SCALE GENOMIC DNA]</scope>
    <source>
        <strain evidence="2">AG-1 IA</strain>
    </source>
</reference>
<evidence type="ECO:0000313" key="1">
    <source>
        <dbReference type="EMBL" id="ELU40131.1"/>
    </source>
</evidence>
<dbReference type="EMBL" id="AFRT01001510">
    <property type="protein sequence ID" value="ELU40131.1"/>
    <property type="molecule type" value="Genomic_DNA"/>
</dbReference>
<dbReference type="HOGENOM" id="CLU_2499419_0_0_1"/>
<dbReference type="AlphaFoldDB" id="L8WPP2"/>
<comment type="caution">
    <text evidence="1">The sequence shown here is derived from an EMBL/GenBank/DDBJ whole genome shotgun (WGS) entry which is preliminary data.</text>
</comment>
<evidence type="ECO:0000313" key="2">
    <source>
        <dbReference type="Proteomes" id="UP000011668"/>
    </source>
</evidence>
<dbReference type="Proteomes" id="UP000011668">
    <property type="component" value="Unassembled WGS sequence"/>
</dbReference>